<protein>
    <submittedName>
        <fullName evidence="1">Uncharacterized protein</fullName>
    </submittedName>
</protein>
<comment type="caution">
    <text evidence="1">The sequence shown here is derived from an EMBL/GenBank/DDBJ whole genome shotgun (WGS) entry which is preliminary data.</text>
</comment>
<gene>
    <name evidence="1" type="ORF">ACFPJ5_02525</name>
</gene>
<accession>A0ABD5R701</accession>
<dbReference type="Proteomes" id="UP001596201">
    <property type="component" value="Unassembled WGS sequence"/>
</dbReference>
<evidence type="ECO:0000313" key="2">
    <source>
        <dbReference type="Proteomes" id="UP001596201"/>
    </source>
</evidence>
<evidence type="ECO:0000313" key="1">
    <source>
        <dbReference type="EMBL" id="MFC5365797.1"/>
    </source>
</evidence>
<proteinExistence type="predicted"/>
<keyword evidence="2" id="KW-1185">Reference proteome</keyword>
<organism evidence="1 2">
    <name type="scientific">Salinirubrum litoreum</name>
    <dbReference type="NCBI Taxonomy" id="1126234"/>
    <lineage>
        <taxon>Archaea</taxon>
        <taxon>Methanobacteriati</taxon>
        <taxon>Methanobacteriota</taxon>
        <taxon>Stenosarchaea group</taxon>
        <taxon>Halobacteria</taxon>
        <taxon>Halobacteriales</taxon>
        <taxon>Haloferacaceae</taxon>
        <taxon>Salinirubrum</taxon>
    </lineage>
</organism>
<name>A0ABD5R701_9EURY</name>
<dbReference type="RefSeq" id="WP_227228904.1">
    <property type="nucleotide sequence ID" value="NZ_JAJCVJ010000001.1"/>
</dbReference>
<dbReference type="EMBL" id="JBHSKX010000001">
    <property type="protein sequence ID" value="MFC5365797.1"/>
    <property type="molecule type" value="Genomic_DNA"/>
</dbReference>
<sequence>MSEVEFYIARIEFDQQLTLFAGYNSENTEQDLFYEEMMAFTDRNTRVYPPEDDDEEEEPENEWFFGDVRGNNIINKSNSSNRCIVGKFGKSYRNDPEIYDREEADFVESEESTKESDYSMFIIDPVEEIIIFNQVYRVRNKNFKDNFERAYEAFRSEDDGSITLKFIDNNKSLTEILSEYTVTESELTVHPYADDAEDRVEIENLMNELGAREFTITPKSDLGLNTDSEFLRDSAELVEETGSDYEIVYKTESDLKAVKKSGKDNAILRDDRPNSVGWYVSHGSELIEYALSIDDEI</sequence>
<reference evidence="1 2" key="1">
    <citation type="journal article" date="2019" name="Int. J. Syst. Evol. Microbiol.">
        <title>The Global Catalogue of Microorganisms (GCM) 10K type strain sequencing project: providing services to taxonomists for standard genome sequencing and annotation.</title>
        <authorList>
            <consortium name="The Broad Institute Genomics Platform"/>
            <consortium name="The Broad Institute Genome Sequencing Center for Infectious Disease"/>
            <person name="Wu L."/>
            <person name="Ma J."/>
        </authorList>
    </citation>
    <scope>NUCLEOTIDE SEQUENCE [LARGE SCALE GENOMIC DNA]</scope>
    <source>
        <strain evidence="1 2">CGMCC 1.12237</strain>
    </source>
</reference>
<dbReference type="AlphaFoldDB" id="A0ABD5R701"/>